<evidence type="ECO:0000313" key="2">
    <source>
        <dbReference type="Proteomes" id="UP000253529"/>
    </source>
</evidence>
<name>A0A366ELB0_9HYPH</name>
<accession>A0A366ELB0</accession>
<gene>
    <name evidence="1" type="ORF">DFR50_15431</name>
</gene>
<dbReference type="EMBL" id="QNRK01000054">
    <property type="protein sequence ID" value="RBP02225.1"/>
    <property type="molecule type" value="Genomic_DNA"/>
</dbReference>
<proteinExistence type="predicted"/>
<reference evidence="1 2" key="1">
    <citation type="submission" date="2018-06" db="EMBL/GenBank/DDBJ databases">
        <title>Genomic Encyclopedia of Type Strains, Phase IV (KMG-IV): sequencing the most valuable type-strain genomes for metagenomic binning, comparative biology and taxonomic classification.</title>
        <authorList>
            <person name="Goeker M."/>
        </authorList>
    </citation>
    <scope>NUCLEOTIDE SEQUENCE [LARGE SCALE GENOMIC DNA]</scope>
    <source>
        <strain evidence="1 2">DSM 24875</strain>
    </source>
</reference>
<keyword evidence="2" id="KW-1185">Reference proteome</keyword>
<dbReference type="AlphaFoldDB" id="A0A366ELB0"/>
<comment type="caution">
    <text evidence="1">The sequence shown here is derived from an EMBL/GenBank/DDBJ whole genome shotgun (WGS) entry which is preliminary data.</text>
</comment>
<protein>
    <submittedName>
        <fullName evidence="1">Uncharacterized protein</fullName>
    </submittedName>
</protein>
<evidence type="ECO:0000313" key="1">
    <source>
        <dbReference type="EMBL" id="RBP02225.1"/>
    </source>
</evidence>
<dbReference type="Proteomes" id="UP000253529">
    <property type="component" value="Unassembled WGS sequence"/>
</dbReference>
<organism evidence="1 2">
    <name type="scientific">Roseiarcus fermentans</name>
    <dbReference type="NCBI Taxonomy" id="1473586"/>
    <lineage>
        <taxon>Bacteria</taxon>
        <taxon>Pseudomonadati</taxon>
        <taxon>Pseudomonadota</taxon>
        <taxon>Alphaproteobacteria</taxon>
        <taxon>Hyphomicrobiales</taxon>
        <taxon>Roseiarcaceae</taxon>
        <taxon>Roseiarcus</taxon>
    </lineage>
</organism>
<sequence length="88" mass="9999">MFSNSHTKMAPDRRNIHDNFVPGVAVPRHVNYDGPQWLLHVFTVPTRKDIDVLSRRVHELMVVTRKLTEEKVTHGRGRAHSAHGAKAA</sequence>